<evidence type="ECO:0000259" key="1">
    <source>
        <dbReference type="Pfam" id="PF19419"/>
    </source>
</evidence>
<name>A0A1B3ZHN0_9SPHN</name>
<evidence type="ECO:0000313" key="2">
    <source>
        <dbReference type="EMBL" id="AOH86926.1"/>
    </source>
</evidence>
<dbReference type="Pfam" id="PF19419">
    <property type="entry name" value="DUF5983"/>
    <property type="match status" value="1"/>
</dbReference>
<keyword evidence="3" id="KW-1185">Reference proteome</keyword>
<dbReference type="OrthoDB" id="7274689at2"/>
<reference evidence="2 3" key="1">
    <citation type="submission" date="2016-01" db="EMBL/GenBank/DDBJ databases">
        <title>Complete genome and mega plasmid sequence of Sphingomonas panacis DCY99 elicits systemic resistance in rice to Xanthomonas oryzae.</title>
        <authorList>
            <person name="Kim Y.J."/>
            <person name="Yang D.C."/>
            <person name="Sing P."/>
        </authorList>
    </citation>
    <scope>NUCLEOTIDE SEQUENCE [LARGE SCALE GENOMIC DNA]</scope>
    <source>
        <strain evidence="2 3">DCY99</strain>
    </source>
</reference>
<dbReference type="AlphaFoldDB" id="A0A1B3ZHN0"/>
<dbReference type="InterPro" id="IPR046025">
    <property type="entry name" value="DUF5983"/>
</dbReference>
<gene>
    <name evidence="2" type="ORF">AWL63_18240</name>
</gene>
<protein>
    <recommendedName>
        <fullName evidence="1">DUF5983 domain-containing protein</fullName>
    </recommendedName>
</protein>
<dbReference type="KEGG" id="span:AWL63_18240"/>
<feature type="domain" description="DUF5983" evidence="1">
    <location>
        <begin position="6"/>
        <end position="95"/>
    </location>
</feature>
<organism evidence="2 3">
    <name type="scientific">Sphingomonas panacis</name>
    <dbReference type="NCBI Taxonomy" id="1560345"/>
    <lineage>
        <taxon>Bacteria</taxon>
        <taxon>Pseudomonadati</taxon>
        <taxon>Pseudomonadota</taxon>
        <taxon>Alphaproteobacteria</taxon>
        <taxon>Sphingomonadales</taxon>
        <taxon>Sphingomonadaceae</taxon>
        <taxon>Sphingomonas</taxon>
    </lineage>
</organism>
<sequence length="95" mass="10444">MEAGTYCVLGTAHVSAGTANLLDRWCSERSDGGPILIARSIYGWFVPTREVSSETNDQIPDDLLAAMSFGRRQGYDHILFDCDAATVPDLPVHDW</sequence>
<dbReference type="Proteomes" id="UP000094256">
    <property type="component" value="Chromosome"/>
</dbReference>
<accession>A0A1B3ZHN0</accession>
<proteinExistence type="predicted"/>
<evidence type="ECO:0000313" key="3">
    <source>
        <dbReference type="Proteomes" id="UP000094256"/>
    </source>
</evidence>
<dbReference type="EMBL" id="CP014168">
    <property type="protein sequence ID" value="AOH86926.1"/>
    <property type="molecule type" value="Genomic_DNA"/>
</dbReference>